<name>A0AA47MH80_MERPO</name>
<keyword evidence="4 5" id="KW-0472">Membrane</keyword>
<dbReference type="Proteomes" id="UP001174136">
    <property type="component" value="Unassembled WGS sequence"/>
</dbReference>
<evidence type="ECO:0000256" key="2">
    <source>
        <dbReference type="ARBA" id="ARBA00022692"/>
    </source>
</evidence>
<keyword evidence="8" id="KW-1185">Reference proteome</keyword>
<organism evidence="7 8">
    <name type="scientific">Merluccius polli</name>
    <name type="common">Benguela hake</name>
    <name type="synonym">Merluccius cadenati</name>
    <dbReference type="NCBI Taxonomy" id="89951"/>
    <lineage>
        <taxon>Eukaryota</taxon>
        <taxon>Metazoa</taxon>
        <taxon>Chordata</taxon>
        <taxon>Craniata</taxon>
        <taxon>Vertebrata</taxon>
        <taxon>Euteleostomi</taxon>
        <taxon>Actinopterygii</taxon>
        <taxon>Neopterygii</taxon>
        <taxon>Teleostei</taxon>
        <taxon>Neoteleostei</taxon>
        <taxon>Acanthomorphata</taxon>
        <taxon>Zeiogadaria</taxon>
        <taxon>Gadariae</taxon>
        <taxon>Gadiformes</taxon>
        <taxon>Gadoidei</taxon>
        <taxon>Merlucciidae</taxon>
        <taxon>Merluccius</taxon>
    </lineage>
</organism>
<accession>A0AA47MH80</accession>
<dbReference type="SUPFAM" id="SSF103473">
    <property type="entry name" value="MFS general substrate transporter"/>
    <property type="match status" value="1"/>
</dbReference>
<comment type="subcellular location">
    <subcellularLocation>
        <location evidence="1">Membrane</location>
        <topology evidence="1">Multi-pass membrane protein</topology>
    </subcellularLocation>
</comment>
<evidence type="ECO:0000313" key="8">
    <source>
        <dbReference type="Proteomes" id="UP001174136"/>
    </source>
</evidence>
<dbReference type="Pfam" id="PF00083">
    <property type="entry name" value="Sugar_tr"/>
    <property type="match status" value="1"/>
</dbReference>
<dbReference type="InterPro" id="IPR005829">
    <property type="entry name" value="Sugar_transporter_CS"/>
</dbReference>
<feature type="transmembrane region" description="Helical" evidence="5">
    <location>
        <begin position="600"/>
        <end position="622"/>
    </location>
</feature>
<dbReference type="GO" id="GO:0022857">
    <property type="term" value="F:transmembrane transporter activity"/>
    <property type="evidence" value="ECO:0007669"/>
    <property type="project" value="InterPro"/>
</dbReference>
<evidence type="ECO:0000256" key="5">
    <source>
        <dbReference type="SAM" id="Phobius"/>
    </source>
</evidence>
<keyword evidence="3 5" id="KW-1133">Transmembrane helix</keyword>
<dbReference type="PANTHER" id="PTHR24064">
    <property type="entry name" value="SOLUTE CARRIER FAMILY 22 MEMBER"/>
    <property type="match status" value="1"/>
</dbReference>
<evidence type="ECO:0000256" key="1">
    <source>
        <dbReference type="ARBA" id="ARBA00004141"/>
    </source>
</evidence>
<feature type="transmembrane region" description="Helical" evidence="5">
    <location>
        <begin position="574"/>
        <end position="594"/>
    </location>
</feature>
<feature type="transmembrane region" description="Helical" evidence="5">
    <location>
        <begin position="372"/>
        <end position="390"/>
    </location>
</feature>
<dbReference type="InterPro" id="IPR036259">
    <property type="entry name" value="MFS_trans_sf"/>
</dbReference>
<dbReference type="InterPro" id="IPR005828">
    <property type="entry name" value="MFS_sugar_transport-like"/>
</dbReference>
<dbReference type="PROSITE" id="PS50850">
    <property type="entry name" value="MFS"/>
    <property type="match status" value="1"/>
</dbReference>
<reference evidence="7" key="1">
    <citation type="journal article" date="2023" name="Front. Mar. Sci.">
        <title>A new Merluccius polli reference genome to investigate the effects of global change in West African waters.</title>
        <authorList>
            <person name="Mateo J.L."/>
            <person name="Blanco-Fernandez C."/>
            <person name="Garcia-Vazquez E."/>
            <person name="Machado-Schiaffino G."/>
        </authorList>
    </citation>
    <scope>NUCLEOTIDE SEQUENCE</scope>
    <source>
        <strain evidence="7">C29</strain>
        <tissue evidence="7">Fin</tissue>
    </source>
</reference>
<dbReference type="Gene3D" id="1.20.1250.20">
    <property type="entry name" value="MFS general substrate transporter like domains"/>
    <property type="match status" value="1"/>
</dbReference>
<dbReference type="GO" id="GO:0016020">
    <property type="term" value="C:membrane"/>
    <property type="evidence" value="ECO:0007669"/>
    <property type="project" value="UniProtKB-SubCell"/>
</dbReference>
<feature type="transmembrane region" description="Helical" evidence="5">
    <location>
        <begin position="485"/>
        <end position="507"/>
    </location>
</feature>
<evidence type="ECO:0000259" key="6">
    <source>
        <dbReference type="PROSITE" id="PS50850"/>
    </source>
</evidence>
<feature type="domain" description="Major facilitator superfamily (MFS) profile" evidence="6">
    <location>
        <begin position="201"/>
        <end position="627"/>
    </location>
</feature>
<feature type="transmembrane region" description="Helical" evidence="5">
    <location>
        <begin position="260"/>
        <end position="277"/>
    </location>
</feature>
<feature type="transmembrane region" description="Helical" evidence="5">
    <location>
        <begin position="308"/>
        <end position="330"/>
    </location>
</feature>
<comment type="caution">
    <text evidence="7">The sequence shown here is derived from an EMBL/GenBank/DDBJ whole genome shotgun (WGS) entry which is preliminary data.</text>
</comment>
<dbReference type="PROSITE" id="PS00216">
    <property type="entry name" value="SUGAR_TRANSPORT_1"/>
    <property type="match status" value="1"/>
</dbReference>
<gene>
    <name evidence="7" type="primary">Slc22a5_0</name>
    <name evidence="7" type="ORF">N1851_023033</name>
</gene>
<protein>
    <submittedName>
        <fullName evidence="7">Solute carrier family 22 member 5</fullName>
    </submittedName>
</protein>
<feature type="transmembrane region" description="Helical" evidence="5">
    <location>
        <begin position="514"/>
        <end position="533"/>
    </location>
</feature>
<feature type="transmembrane region" description="Helical" evidence="5">
    <location>
        <begin position="284"/>
        <end position="302"/>
    </location>
</feature>
<dbReference type="AlphaFoldDB" id="A0AA47MH80"/>
<sequence length="642" mass="71535">MDSADSQRLQTALSAQGTKIFQHEAQLSTIDHGVKDLTERQEEFQASVTSQINHLAEQLHKVLTHLGTAPSATLPAGNPEAAPTISQTAPMSLRLAFPEKFSGDSGIPGASKEMPTYEDSVAFLGEWGPFQQSVFFLLCFKMIPNGILMICIVFIGDTPSHHCLIPAHANLTTVWMNNSIPLEEHSGEFTLSKCSRYKLDAITSFSERGLLPGIDVNLSHVQQEACLNGWEYDHTIYVSTIVSEWDLVCDDKWKGPLTSSIYFFGVLAGSCFSGIISDRFGRKIVMFSTLAIQTVFSLSQVLSPSWPIFCALYFVVGMGVISNYVSAFVLGMELFSPTVRTVFSTAGCCLFFGLGYMLTPLVAYFIRDWRMLILALNVPTVLFVAFWWFIPESPRWLLSQGRVEEAEDILRQAAKKNKVQAPLVIFDRAEVVSLKHTKESSVNIWDLVCSRNIRWITITLWLVWIDLSVTYYGLSLNTSNLNGNIFFNCFLSAVMEFPAYTLSWVLFRYFPRKLCVSLSLFLGGLMILFIQLIPSDMNFLAIALEMTGKFGVTLAFAFTYAYTAELYPTVLRNTAIGACSMASRIGSIFAPYLINLRSYSVGLPYILIGTFTLLTALISLLIPESYGKPFPESIAQMQEFPG</sequence>
<keyword evidence="2 5" id="KW-0812">Transmembrane</keyword>
<evidence type="ECO:0000256" key="4">
    <source>
        <dbReference type="ARBA" id="ARBA00023136"/>
    </source>
</evidence>
<feature type="transmembrane region" description="Helical" evidence="5">
    <location>
        <begin position="134"/>
        <end position="156"/>
    </location>
</feature>
<dbReference type="EMBL" id="JAOPHQ010004272">
    <property type="protein sequence ID" value="KAK0140070.1"/>
    <property type="molecule type" value="Genomic_DNA"/>
</dbReference>
<proteinExistence type="predicted"/>
<evidence type="ECO:0000313" key="7">
    <source>
        <dbReference type="EMBL" id="KAK0140070.1"/>
    </source>
</evidence>
<dbReference type="InterPro" id="IPR020846">
    <property type="entry name" value="MFS_dom"/>
</dbReference>
<feature type="transmembrane region" description="Helical" evidence="5">
    <location>
        <begin position="342"/>
        <end position="366"/>
    </location>
</feature>
<feature type="transmembrane region" description="Helical" evidence="5">
    <location>
        <begin position="453"/>
        <end position="473"/>
    </location>
</feature>
<evidence type="ECO:0000256" key="3">
    <source>
        <dbReference type="ARBA" id="ARBA00022989"/>
    </source>
</evidence>